<dbReference type="GO" id="GO:0008270">
    <property type="term" value="F:zinc ion binding"/>
    <property type="evidence" value="ECO:0007669"/>
    <property type="project" value="UniProtKB-KW"/>
</dbReference>
<dbReference type="GO" id="GO:0061630">
    <property type="term" value="F:ubiquitin protein ligase activity"/>
    <property type="evidence" value="ECO:0007669"/>
    <property type="project" value="UniProtKB-EC"/>
</dbReference>
<dbReference type="SUPFAM" id="SSF57850">
    <property type="entry name" value="RING/U-box"/>
    <property type="match status" value="1"/>
</dbReference>
<feature type="region of interest" description="Disordered" evidence="15">
    <location>
        <begin position="1"/>
        <end position="35"/>
    </location>
</feature>
<dbReference type="PANTHER" id="PTHR14155">
    <property type="entry name" value="RING FINGER DOMAIN-CONTAINING"/>
    <property type="match status" value="1"/>
</dbReference>
<dbReference type="OrthoDB" id="8062037at2759"/>
<reference evidence="18 19" key="1">
    <citation type="journal article" date="2016" name="Sci. Rep.">
        <title>The Dendrobium catenatum Lindl. genome sequence provides insights into polysaccharide synthase, floral development and adaptive evolution.</title>
        <authorList>
            <person name="Zhang G.Q."/>
            <person name="Xu Q."/>
            <person name="Bian C."/>
            <person name="Tsai W.C."/>
            <person name="Yeh C.M."/>
            <person name="Liu K.W."/>
            <person name="Yoshida K."/>
            <person name="Zhang L.S."/>
            <person name="Chang S.B."/>
            <person name="Chen F."/>
            <person name="Shi Y."/>
            <person name="Su Y.Y."/>
            <person name="Zhang Y.Q."/>
            <person name="Chen L.J."/>
            <person name="Yin Y."/>
            <person name="Lin M."/>
            <person name="Huang H."/>
            <person name="Deng H."/>
            <person name="Wang Z.W."/>
            <person name="Zhu S.L."/>
            <person name="Zhao X."/>
            <person name="Deng C."/>
            <person name="Niu S.C."/>
            <person name="Huang J."/>
            <person name="Wang M."/>
            <person name="Liu G.H."/>
            <person name="Yang H.J."/>
            <person name="Xiao X.J."/>
            <person name="Hsiao Y.Y."/>
            <person name="Wu W.L."/>
            <person name="Chen Y.Y."/>
            <person name="Mitsuda N."/>
            <person name="Ohme-Takagi M."/>
            <person name="Luo Y.B."/>
            <person name="Van de Peer Y."/>
            <person name="Liu Z.J."/>
        </authorList>
    </citation>
    <scope>NUCLEOTIDE SEQUENCE [LARGE SCALE GENOMIC DNA]</scope>
    <source>
        <tissue evidence="18">The whole plant</tissue>
    </source>
</reference>
<comment type="similarity">
    <text evidence="13">Belongs to the RING-type zinc finger family. ATL subfamily.</text>
</comment>
<accession>A0A2I0VQV7</accession>
<dbReference type="InterPro" id="IPR053238">
    <property type="entry name" value="RING-H2_zinc_finger"/>
</dbReference>
<keyword evidence="10" id="KW-0862">Zinc</keyword>
<evidence type="ECO:0000256" key="5">
    <source>
        <dbReference type="ARBA" id="ARBA00022679"/>
    </source>
</evidence>
<organism evidence="18 19">
    <name type="scientific">Dendrobium catenatum</name>
    <dbReference type="NCBI Taxonomy" id="906689"/>
    <lineage>
        <taxon>Eukaryota</taxon>
        <taxon>Viridiplantae</taxon>
        <taxon>Streptophyta</taxon>
        <taxon>Embryophyta</taxon>
        <taxon>Tracheophyta</taxon>
        <taxon>Spermatophyta</taxon>
        <taxon>Magnoliopsida</taxon>
        <taxon>Liliopsida</taxon>
        <taxon>Asparagales</taxon>
        <taxon>Orchidaceae</taxon>
        <taxon>Epidendroideae</taxon>
        <taxon>Malaxideae</taxon>
        <taxon>Dendrobiinae</taxon>
        <taxon>Dendrobium</taxon>
    </lineage>
</organism>
<dbReference type="GO" id="GO:0016020">
    <property type="term" value="C:membrane"/>
    <property type="evidence" value="ECO:0007669"/>
    <property type="project" value="UniProtKB-SubCell"/>
</dbReference>
<dbReference type="EMBL" id="KZ503309">
    <property type="protein sequence ID" value="PKU65782.1"/>
    <property type="molecule type" value="Genomic_DNA"/>
</dbReference>
<comment type="catalytic activity">
    <reaction evidence="1">
        <text>S-ubiquitinyl-[E2 ubiquitin-conjugating enzyme]-L-cysteine + [acceptor protein]-L-lysine = [E2 ubiquitin-conjugating enzyme]-L-cysteine + N(6)-ubiquitinyl-[acceptor protein]-L-lysine.</text>
        <dbReference type="EC" id="2.3.2.27"/>
    </reaction>
</comment>
<name>A0A2I0VQV7_9ASPA</name>
<feature type="domain" description="RING-type" evidence="17">
    <location>
        <begin position="139"/>
        <end position="181"/>
    </location>
</feature>
<dbReference type="AlphaFoldDB" id="A0A2I0VQV7"/>
<evidence type="ECO:0000256" key="7">
    <source>
        <dbReference type="ARBA" id="ARBA00022723"/>
    </source>
</evidence>
<dbReference type="InterPro" id="IPR001841">
    <property type="entry name" value="Znf_RING"/>
</dbReference>
<keyword evidence="6 16" id="KW-0812">Transmembrane</keyword>
<feature type="transmembrane region" description="Helical" evidence="16">
    <location>
        <begin position="52"/>
        <end position="77"/>
    </location>
</feature>
<evidence type="ECO:0000256" key="8">
    <source>
        <dbReference type="ARBA" id="ARBA00022771"/>
    </source>
</evidence>
<dbReference type="Proteomes" id="UP000233837">
    <property type="component" value="Unassembled WGS sequence"/>
</dbReference>
<keyword evidence="12 16" id="KW-0472">Membrane</keyword>
<dbReference type="PANTHER" id="PTHR14155:SF627">
    <property type="entry name" value="OS06G0192800 PROTEIN"/>
    <property type="match status" value="1"/>
</dbReference>
<keyword evidence="19" id="KW-1185">Reference proteome</keyword>
<evidence type="ECO:0000256" key="6">
    <source>
        <dbReference type="ARBA" id="ARBA00022692"/>
    </source>
</evidence>
<keyword evidence="9" id="KW-0833">Ubl conjugation pathway</keyword>
<keyword evidence="8 14" id="KW-0863">Zinc-finger</keyword>
<keyword evidence="11 16" id="KW-1133">Transmembrane helix</keyword>
<proteinExistence type="inferred from homology"/>
<dbReference type="PROSITE" id="PS50089">
    <property type="entry name" value="ZF_RING_2"/>
    <property type="match status" value="1"/>
</dbReference>
<evidence type="ECO:0000256" key="1">
    <source>
        <dbReference type="ARBA" id="ARBA00000900"/>
    </source>
</evidence>
<evidence type="ECO:0000256" key="9">
    <source>
        <dbReference type="ARBA" id="ARBA00022786"/>
    </source>
</evidence>
<evidence type="ECO:0000256" key="13">
    <source>
        <dbReference type="ARBA" id="ARBA00024209"/>
    </source>
</evidence>
<evidence type="ECO:0000313" key="19">
    <source>
        <dbReference type="Proteomes" id="UP000233837"/>
    </source>
</evidence>
<evidence type="ECO:0000256" key="2">
    <source>
        <dbReference type="ARBA" id="ARBA00004167"/>
    </source>
</evidence>
<evidence type="ECO:0000256" key="10">
    <source>
        <dbReference type="ARBA" id="ARBA00022833"/>
    </source>
</evidence>
<evidence type="ECO:0000259" key="17">
    <source>
        <dbReference type="PROSITE" id="PS50089"/>
    </source>
</evidence>
<gene>
    <name evidence="18" type="primary">ATL2</name>
    <name evidence="18" type="ORF">MA16_Dca024083</name>
</gene>
<dbReference type="InterPro" id="IPR013083">
    <property type="entry name" value="Znf_RING/FYVE/PHD"/>
</dbReference>
<comment type="subcellular location">
    <subcellularLocation>
        <location evidence="2">Membrane</location>
        <topology evidence="2">Single-pass membrane protein</topology>
    </subcellularLocation>
</comment>
<feature type="compositionally biased region" description="Low complexity" evidence="15">
    <location>
        <begin position="23"/>
        <end position="35"/>
    </location>
</feature>
<evidence type="ECO:0000313" key="18">
    <source>
        <dbReference type="EMBL" id="PKU65782.1"/>
    </source>
</evidence>
<dbReference type="Gene3D" id="3.30.40.10">
    <property type="entry name" value="Zinc/RING finger domain, C3HC4 (zinc finger)"/>
    <property type="match status" value="1"/>
</dbReference>
<evidence type="ECO:0000256" key="15">
    <source>
        <dbReference type="SAM" id="MobiDB-lite"/>
    </source>
</evidence>
<sequence length="240" mass="25944">MKPHKSDAETEQNRGGRTPLLPPMSSSSAPQSSNSIAGGQWFPVSKTQSGSAAGASLMLSAILSLIFVVLVISIHIYTRYRRQYESDGLITIIHSRTPPTRRPAAATEAVSKGLDAATIEKLPTFPYRRPENGGGAAECAVCLSVAEEGEMVRMLPECKHLFHVGCIDMWLYSHSTCPVCRGEAKVLVTKFVFGEMVAAPRLPERVGGSGGGVVEAREGSSESHRTWVMMVDGEQDLERQ</sequence>
<evidence type="ECO:0000256" key="16">
    <source>
        <dbReference type="SAM" id="Phobius"/>
    </source>
</evidence>
<evidence type="ECO:0000256" key="4">
    <source>
        <dbReference type="ARBA" id="ARBA00012483"/>
    </source>
</evidence>
<dbReference type="FunFam" id="3.30.40.10:FF:000187">
    <property type="entry name" value="E3 ubiquitin-protein ligase ATL6"/>
    <property type="match status" value="1"/>
</dbReference>
<dbReference type="EC" id="2.3.2.27" evidence="4"/>
<dbReference type="SMART" id="SM00184">
    <property type="entry name" value="RING"/>
    <property type="match status" value="1"/>
</dbReference>
<keyword evidence="5" id="KW-0808">Transferase</keyword>
<evidence type="ECO:0000256" key="11">
    <source>
        <dbReference type="ARBA" id="ARBA00022989"/>
    </source>
</evidence>
<dbReference type="Pfam" id="PF13639">
    <property type="entry name" value="zf-RING_2"/>
    <property type="match status" value="1"/>
</dbReference>
<evidence type="ECO:0000256" key="3">
    <source>
        <dbReference type="ARBA" id="ARBA00004906"/>
    </source>
</evidence>
<feature type="compositionally biased region" description="Basic and acidic residues" evidence="15">
    <location>
        <begin position="1"/>
        <end position="14"/>
    </location>
</feature>
<evidence type="ECO:0000256" key="14">
    <source>
        <dbReference type="PROSITE-ProRule" id="PRU00175"/>
    </source>
</evidence>
<dbReference type="CDD" id="cd16461">
    <property type="entry name" value="RING-H2_EL5-like"/>
    <property type="match status" value="1"/>
</dbReference>
<protein>
    <recommendedName>
        <fullName evidence="4">RING-type E3 ubiquitin transferase</fullName>
        <ecNumber evidence="4">2.3.2.27</ecNumber>
    </recommendedName>
</protein>
<comment type="pathway">
    <text evidence="3">Protein modification; protein ubiquitination.</text>
</comment>
<keyword evidence="7" id="KW-0479">Metal-binding</keyword>
<reference evidence="18 19" key="2">
    <citation type="journal article" date="2017" name="Nature">
        <title>The Apostasia genome and the evolution of orchids.</title>
        <authorList>
            <person name="Zhang G.Q."/>
            <person name="Liu K.W."/>
            <person name="Li Z."/>
            <person name="Lohaus R."/>
            <person name="Hsiao Y.Y."/>
            <person name="Niu S.C."/>
            <person name="Wang J.Y."/>
            <person name="Lin Y.C."/>
            <person name="Xu Q."/>
            <person name="Chen L.J."/>
            <person name="Yoshida K."/>
            <person name="Fujiwara S."/>
            <person name="Wang Z.W."/>
            <person name="Zhang Y.Q."/>
            <person name="Mitsuda N."/>
            <person name="Wang M."/>
            <person name="Liu G.H."/>
            <person name="Pecoraro L."/>
            <person name="Huang H.X."/>
            <person name="Xiao X.J."/>
            <person name="Lin M."/>
            <person name="Wu X.Y."/>
            <person name="Wu W.L."/>
            <person name="Chen Y.Y."/>
            <person name="Chang S.B."/>
            <person name="Sakamoto S."/>
            <person name="Ohme-Takagi M."/>
            <person name="Yagi M."/>
            <person name="Zeng S.J."/>
            <person name="Shen C.Y."/>
            <person name="Yeh C.M."/>
            <person name="Luo Y.B."/>
            <person name="Tsai W.C."/>
            <person name="Van de Peer Y."/>
            <person name="Liu Z.J."/>
        </authorList>
    </citation>
    <scope>NUCLEOTIDE SEQUENCE [LARGE SCALE GENOMIC DNA]</scope>
    <source>
        <tissue evidence="18">The whole plant</tissue>
    </source>
</reference>
<evidence type="ECO:0000256" key="12">
    <source>
        <dbReference type="ARBA" id="ARBA00023136"/>
    </source>
</evidence>